<dbReference type="InterPro" id="IPR039566">
    <property type="entry name" value="CvfB_S1_st"/>
</dbReference>
<dbReference type="AlphaFoldDB" id="A0A4S4BLH8"/>
<comment type="caution">
    <text evidence="3">The sequence shown here is derived from an EMBL/GenBank/DDBJ whole genome shotgun (WGS) entry which is preliminary data.</text>
</comment>
<dbReference type="InterPro" id="IPR040764">
    <property type="entry name" value="CvfB_WH"/>
</dbReference>
<dbReference type="Proteomes" id="UP000310636">
    <property type="component" value="Unassembled WGS sequence"/>
</dbReference>
<dbReference type="RefSeq" id="WP_136372222.1">
    <property type="nucleotide sequence ID" value="NZ_SSOB01000035.1"/>
</dbReference>
<name>A0A4S4BLH8_9BACL</name>
<dbReference type="InterPro" id="IPR036390">
    <property type="entry name" value="WH_DNA-bd_sf"/>
</dbReference>
<dbReference type="Gene3D" id="1.10.10.10">
    <property type="entry name" value="Winged helix-like DNA-binding domain superfamily/Winged helix DNA-binding domain"/>
    <property type="match status" value="1"/>
</dbReference>
<feature type="domain" description="S1 motif" evidence="2">
    <location>
        <begin position="147"/>
        <end position="223"/>
    </location>
</feature>
<dbReference type="Gene3D" id="2.40.50.140">
    <property type="entry name" value="Nucleic acid-binding proteins"/>
    <property type="match status" value="2"/>
</dbReference>
<dbReference type="Pfam" id="PF17783">
    <property type="entry name" value="WHD_CvfB"/>
    <property type="match status" value="1"/>
</dbReference>
<comment type="similarity">
    <text evidence="1">Belongs to the CvfB family.</text>
</comment>
<dbReference type="GO" id="GO:0003676">
    <property type="term" value="F:nucleic acid binding"/>
    <property type="evidence" value="ECO:0007669"/>
    <property type="project" value="InterPro"/>
</dbReference>
<organism evidence="3 4">
    <name type="scientific">Cohnella fermenti</name>
    <dbReference type="NCBI Taxonomy" id="2565925"/>
    <lineage>
        <taxon>Bacteria</taxon>
        <taxon>Bacillati</taxon>
        <taxon>Bacillota</taxon>
        <taxon>Bacilli</taxon>
        <taxon>Bacillales</taxon>
        <taxon>Paenibacillaceae</taxon>
        <taxon>Cohnella</taxon>
    </lineage>
</organism>
<dbReference type="InterPro" id="IPR014464">
    <property type="entry name" value="CvfB_fam"/>
</dbReference>
<sequence length="314" mass="34607">MTLVAGTIMTLLARREVPPYGWFLAEDEEDAPEVLLPYGEIIGDRPEAGDEVGVFLFHDDKGRITATTREPLLTYGEMGRLKMADFHPRFGCFLEIGIGRQLLLPIKELPEKKELWPQEGDELHVVMKHDKEGRMLARMAKIEDFESAVFRAPSSWHHEEKLAWVTDTFRDGVFVLVDGGVLGFGALGYIPTASMTRPLRLGEKVLARVTQIKDDGRVTLSMRSSKEKGRVEDADKLLAFLHARPGGSMPYSDESPADTIQRRFGISKSAFKRAVGKLMKDGLVTQDGNWTKLTEAGAAKAAASASDSGSSGAE</sequence>
<gene>
    <name evidence="3" type="ORF">E6C55_23275</name>
</gene>
<reference evidence="3 4" key="1">
    <citation type="submission" date="2019-04" db="EMBL/GenBank/DDBJ databases">
        <title>Cohnella sp. nov. isolated from preserved vegetables.</title>
        <authorList>
            <person name="Lin S.-Y."/>
            <person name="Hung M.-H."/>
            <person name="Young C.-C."/>
        </authorList>
    </citation>
    <scope>NUCLEOTIDE SEQUENCE [LARGE SCALE GENOMIC DNA]</scope>
    <source>
        <strain evidence="3 4">CC-MHH1044</strain>
    </source>
</reference>
<evidence type="ECO:0000259" key="2">
    <source>
        <dbReference type="PROSITE" id="PS50126"/>
    </source>
</evidence>
<dbReference type="PANTHER" id="PTHR37296:SF1">
    <property type="entry name" value="CONSERVED VIRULENCE FACTOR B"/>
    <property type="match status" value="1"/>
</dbReference>
<evidence type="ECO:0000256" key="1">
    <source>
        <dbReference type="PIRNR" id="PIRNR012524"/>
    </source>
</evidence>
<keyword evidence="4" id="KW-1185">Reference proteome</keyword>
<dbReference type="PROSITE" id="PS50126">
    <property type="entry name" value="S1"/>
    <property type="match status" value="1"/>
</dbReference>
<evidence type="ECO:0000313" key="4">
    <source>
        <dbReference type="Proteomes" id="UP000310636"/>
    </source>
</evidence>
<dbReference type="EMBL" id="SSOB01000035">
    <property type="protein sequence ID" value="THF75031.1"/>
    <property type="molecule type" value="Genomic_DNA"/>
</dbReference>
<dbReference type="PANTHER" id="PTHR37296">
    <property type="entry name" value="CONSERVED VIRULENCE FACTOR B"/>
    <property type="match status" value="1"/>
</dbReference>
<dbReference type="InterPro" id="IPR012340">
    <property type="entry name" value="NA-bd_OB-fold"/>
</dbReference>
<dbReference type="InterPro" id="IPR048588">
    <property type="entry name" value="CvfB_S1_2nd"/>
</dbReference>
<evidence type="ECO:0000313" key="3">
    <source>
        <dbReference type="EMBL" id="THF75031.1"/>
    </source>
</evidence>
<dbReference type="SUPFAM" id="SSF46785">
    <property type="entry name" value="Winged helix' DNA-binding domain"/>
    <property type="match status" value="1"/>
</dbReference>
<dbReference type="SUPFAM" id="SSF50249">
    <property type="entry name" value="Nucleic acid-binding proteins"/>
    <property type="match status" value="1"/>
</dbReference>
<dbReference type="OrthoDB" id="9801597at2"/>
<dbReference type="InterPro" id="IPR003029">
    <property type="entry name" value="S1_domain"/>
</dbReference>
<dbReference type="Pfam" id="PF13509">
    <property type="entry name" value="S1_2"/>
    <property type="match status" value="1"/>
</dbReference>
<dbReference type="Pfam" id="PF21191">
    <property type="entry name" value="CvfB_1st"/>
    <property type="match status" value="1"/>
</dbReference>
<protein>
    <submittedName>
        <fullName evidence="3">RNA-binding protein</fullName>
    </submittedName>
</protein>
<proteinExistence type="inferred from homology"/>
<accession>A0A4S4BLH8</accession>
<dbReference type="InterPro" id="IPR036388">
    <property type="entry name" value="WH-like_DNA-bd_sf"/>
</dbReference>
<dbReference type="PIRSF" id="PIRSF012524">
    <property type="entry name" value="YitL_S1"/>
    <property type="match status" value="1"/>
</dbReference>